<feature type="region of interest" description="Disordered" evidence="1">
    <location>
        <begin position="168"/>
        <end position="346"/>
    </location>
</feature>
<proteinExistence type="predicted"/>
<dbReference type="Proteomes" id="UP000288859">
    <property type="component" value="Unassembled WGS sequence"/>
</dbReference>
<name>A0A438NIV1_EXOME</name>
<evidence type="ECO:0000313" key="3">
    <source>
        <dbReference type="Proteomes" id="UP000288859"/>
    </source>
</evidence>
<gene>
    <name evidence="2" type="ORF">B0A52_00983</name>
</gene>
<dbReference type="OrthoDB" id="4121058at2759"/>
<evidence type="ECO:0000256" key="1">
    <source>
        <dbReference type="SAM" id="MobiDB-lite"/>
    </source>
</evidence>
<organism evidence="2 3">
    <name type="scientific">Exophiala mesophila</name>
    <name type="common">Black yeast-like fungus</name>
    <dbReference type="NCBI Taxonomy" id="212818"/>
    <lineage>
        <taxon>Eukaryota</taxon>
        <taxon>Fungi</taxon>
        <taxon>Dikarya</taxon>
        <taxon>Ascomycota</taxon>
        <taxon>Pezizomycotina</taxon>
        <taxon>Eurotiomycetes</taxon>
        <taxon>Chaetothyriomycetidae</taxon>
        <taxon>Chaetothyriales</taxon>
        <taxon>Herpotrichiellaceae</taxon>
        <taxon>Exophiala</taxon>
    </lineage>
</organism>
<reference evidence="2 3" key="1">
    <citation type="submission" date="2017-03" db="EMBL/GenBank/DDBJ databases">
        <title>Genomes of endolithic fungi from Antarctica.</title>
        <authorList>
            <person name="Coleine C."/>
            <person name="Masonjones S."/>
            <person name="Stajich J.E."/>
        </authorList>
    </citation>
    <scope>NUCLEOTIDE SEQUENCE [LARGE SCALE GENOMIC DNA]</scope>
    <source>
        <strain evidence="2 3">CCFEE 6314</strain>
    </source>
</reference>
<dbReference type="EMBL" id="NAJM01000002">
    <property type="protein sequence ID" value="RVX75630.1"/>
    <property type="molecule type" value="Genomic_DNA"/>
</dbReference>
<dbReference type="AlphaFoldDB" id="A0A438NIV1"/>
<sequence>MSDPTEIRRGEFVYRDVLLVDLGQNRRHPRASAHDIKDLVMPKKSSAANGDQVAHWYEAQLVHYGLPRSRDKNTAKVRLMQAITTKPGGLKVPKELDQLEKDLKKEYSAAVKKAGVYPRSTGGKGSVAEGGSGSSKKRKAGVGDSLEETKSTTISVKVGDAVVEINQHIQSSKKAKVVVAGKKSATSTTKTTTTKANKDKSPKTTRTVTKKSDPKPKGTASPKPNSKTTKSTPTARTAQSGSKAGPSQARSTGPATKSTSSQQKKEEKLSKTQGQSEKKQPSQSYTHHSHSHDYHDHNSSYYSDNDSDEPPPYDSIDFTSRQSSVASDEASNRYEDDGDDPDSVQISGSYEISVQYIRTHCDLSLRIDHGSGRLWGRFGIGSKDGILRIDDLSGLAEGEVVSFGWRAADDQTGDLRFGRGCFGEVRFYGRGRVEGRFIGLLDGDDAVFEGSMVDERGPDAGELSWQWNQFPERAYGRA</sequence>
<feature type="compositionally biased region" description="Gly residues" evidence="1">
    <location>
        <begin position="122"/>
        <end position="133"/>
    </location>
</feature>
<feature type="compositionally biased region" description="Polar residues" evidence="1">
    <location>
        <begin position="317"/>
        <end position="326"/>
    </location>
</feature>
<comment type="caution">
    <text evidence="2">The sequence shown here is derived from an EMBL/GenBank/DDBJ whole genome shotgun (WGS) entry which is preliminary data.</text>
</comment>
<accession>A0A438NIV1</accession>
<feature type="region of interest" description="Disordered" evidence="1">
    <location>
        <begin position="116"/>
        <end position="149"/>
    </location>
</feature>
<feature type="compositionally biased region" description="Basic and acidic residues" evidence="1">
    <location>
        <begin position="263"/>
        <end position="280"/>
    </location>
</feature>
<evidence type="ECO:0000313" key="2">
    <source>
        <dbReference type="EMBL" id="RVX75630.1"/>
    </source>
</evidence>
<feature type="compositionally biased region" description="Low complexity" evidence="1">
    <location>
        <begin position="219"/>
        <end position="235"/>
    </location>
</feature>
<feature type="compositionally biased region" description="Low complexity" evidence="1">
    <location>
        <begin position="177"/>
        <end position="195"/>
    </location>
</feature>
<protein>
    <submittedName>
        <fullName evidence="2">Uncharacterized protein</fullName>
    </submittedName>
</protein>